<keyword evidence="2" id="KW-0732">Signal</keyword>
<dbReference type="InterPro" id="IPR012640">
    <property type="entry name" value="Membr_lipoprot_lipid_attach_CS"/>
</dbReference>
<dbReference type="Pfam" id="PF13149">
    <property type="entry name" value="Mfa_like_1"/>
    <property type="match status" value="1"/>
</dbReference>
<evidence type="ECO:0000256" key="2">
    <source>
        <dbReference type="ARBA" id="ARBA00022729"/>
    </source>
</evidence>
<dbReference type="Proteomes" id="UP000436803">
    <property type="component" value="Unassembled WGS sequence"/>
</dbReference>
<accession>A0A642KNE6</accession>
<reference evidence="3 4" key="1">
    <citation type="journal article" date="2019" name="Nat. Med.">
        <title>A library of human gut bacterial isolates paired with longitudinal multiomics data enables mechanistic microbiome research.</title>
        <authorList>
            <person name="Poyet M."/>
            <person name="Groussin M."/>
            <person name="Gibbons S.M."/>
            <person name="Avila-Pacheco J."/>
            <person name="Jiang X."/>
            <person name="Kearney S.M."/>
            <person name="Perrotta A.R."/>
            <person name="Berdy B."/>
            <person name="Zhao S."/>
            <person name="Lieberman T.D."/>
            <person name="Swanson P.K."/>
            <person name="Smith M."/>
            <person name="Roesemann S."/>
            <person name="Alexander J.E."/>
            <person name="Rich S.A."/>
            <person name="Livny J."/>
            <person name="Vlamakis H."/>
            <person name="Clish C."/>
            <person name="Bullock K."/>
            <person name="Deik A."/>
            <person name="Scott J."/>
            <person name="Pierce K.A."/>
            <person name="Xavier R.J."/>
            <person name="Alm E.J."/>
        </authorList>
    </citation>
    <scope>NUCLEOTIDE SEQUENCE [LARGE SCALE GENOMIC DNA]</scope>
    <source>
        <strain evidence="3 4">BIOML-A7</strain>
    </source>
</reference>
<proteinExistence type="predicted"/>
<dbReference type="PROSITE" id="PS51257">
    <property type="entry name" value="PROKAR_LIPOPROTEIN"/>
    <property type="match status" value="1"/>
</dbReference>
<dbReference type="InterPro" id="IPR025049">
    <property type="entry name" value="Mfa-like_1"/>
</dbReference>
<evidence type="ECO:0000256" key="1">
    <source>
        <dbReference type="ARBA" id="ARBA00017922"/>
    </source>
</evidence>
<dbReference type="Pfam" id="PF08139">
    <property type="entry name" value="LPAM_1"/>
    <property type="match status" value="1"/>
</dbReference>
<sequence length="334" mass="36196">MKKILFAAVAALAITGCSQNEEIEKAAKTAEIGFNTVVKTTTRVTPLETDNFTAFHVYGYNIGETEVSNASAFTTPLIANGSSYTRTDKNTSWAGDTYYWPASATDKLCFFAYSPELSSPDVYAVPDNGYPTLSYAIKEVDFQEDLVIAKATNLLKEANTGGVSLAFAHALTQINFSVKLTQNFTYKITEIKIENVANEGTLGFENTTWTSQKGSEAYIYNVTYNSSGYNPKETSEETSEETVDFSTADNALMLLPQSFDDSSAAAISVTYTVTASNGQTTFTGTKKVALKNSTAWGEGKKIRYTLTLPTGADAISFTPTVGSWTDDSREESAK</sequence>
<dbReference type="InterPro" id="IPR042278">
    <property type="entry name" value="Mfa-like_1_N"/>
</dbReference>
<comment type="caution">
    <text evidence="3">The sequence shown here is derived from an EMBL/GenBank/DDBJ whole genome shotgun (WGS) entry which is preliminary data.</text>
</comment>
<evidence type="ECO:0000313" key="3">
    <source>
        <dbReference type="EMBL" id="KAA5170270.1"/>
    </source>
</evidence>
<protein>
    <recommendedName>
        <fullName evidence="1">Type IV secretion system putative lipoprotein virB7</fullName>
    </recommendedName>
</protein>
<gene>
    <name evidence="3" type="ORF">F2Z29_18570</name>
</gene>
<name>A0A642KNE6_BACFG</name>
<dbReference type="CDD" id="cd13121">
    <property type="entry name" value="BF2867_like_C"/>
    <property type="match status" value="1"/>
</dbReference>
<dbReference type="Gene3D" id="2.60.40.2620">
    <property type="entry name" value="Fimbrillin-like"/>
    <property type="match status" value="1"/>
</dbReference>
<organism evidence="3 4">
    <name type="scientific">Bacteroides fragilis</name>
    <dbReference type="NCBI Taxonomy" id="817"/>
    <lineage>
        <taxon>Bacteria</taxon>
        <taxon>Pseudomonadati</taxon>
        <taxon>Bacteroidota</taxon>
        <taxon>Bacteroidia</taxon>
        <taxon>Bacteroidales</taxon>
        <taxon>Bacteroidaceae</taxon>
        <taxon>Bacteroides</taxon>
    </lineage>
</organism>
<dbReference type="CDD" id="cd13120">
    <property type="entry name" value="BF2867_like_N"/>
    <property type="match status" value="1"/>
</dbReference>
<dbReference type="AlphaFoldDB" id="A0A642KNE6"/>
<evidence type="ECO:0000313" key="4">
    <source>
        <dbReference type="Proteomes" id="UP000436803"/>
    </source>
</evidence>
<dbReference type="EMBL" id="VWAW01000017">
    <property type="protein sequence ID" value="KAA5170270.1"/>
    <property type="molecule type" value="Genomic_DNA"/>
</dbReference>